<feature type="transmembrane region" description="Helical" evidence="1">
    <location>
        <begin position="128"/>
        <end position="148"/>
    </location>
</feature>
<evidence type="ECO:0000313" key="2">
    <source>
        <dbReference type="EMBL" id="MBV7390341.1"/>
    </source>
</evidence>
<comment type="caution">
    <text evidence="2">The sequence shown here is derived from an EMBL/GenBank/DDBJ whole genome shotgun (WGS) entry which is preliminary data.</text>
</comment>
<reference evidence="2 3" key="1">
    <citation type="submission" date="2021-06" db="EMBL/GenBank/DDBJ databases">
        <title>Enterococcus alishanensis sp. nov., a novel lactic acid bacterium isolated from fresh coffee beans.</title>
        <authorList>
            <person name="Chen Y.-S."/>
        </authorList>
    </citation>
    <scope>NUCLEOTIDE SEQUENCE [LARGE SCALE GENOMIC DNA]</scope>
    <source>
        <strain evidence="2 3">ALS3</strain>
    </source>
</reference>
<evidence type="ECO:0000313" key="3">
    <source>
        <dbReference type="Proteomes" id="UP000774130"/>
    </source>
</evidence>
<organism evidence="2 3">
    <name type="scientific">Enterococcus alishanensis</name>
    <dbReference type="NCBI Taxonomy" id="1303817"/>
    <lineage>
        <taxon>Bacteria</taxon>
        <taxon>Bacillati</taxon>
        <taxon>Bacillota</taxon>
        <taxon>Bacilli</taxon>
        <taxon>Lactobacillales</taxon>
        <taxon>Enterococcaceae</taxon>
        <taxon>Enterococcus</taxon>
    </lineage>
</organism>
<keyword evidence="1" id="KW-0812">Transmembrane</keyword>
<sequence length="154" mass="17301">MAKIIKIEEDKIFIGLDDQSIMEFKRHQFSFVPIVGEEVEIYGEGEGAVITLSEKKPVYTEPEDEEIFSDILGVNYPDQEGDTMLLIAFIFNILTTIGCAWLLIPLAWMIPMTITSWRAYKGVRPNTTALGVCTLLFVNIISGILMLVGPKNEK</sequence>
<feature type="transmembrane region" description="Helical" evidence="1">
    <location>
        <begin position="85"/>
        <end position="108"/>
    </location>
</feature>
<keyword evidence="3" id="KW-1185">Reference proteome</keyword>
<evidence type="ECO:0000256" key="1">
    <source>
        <dbReference type="SAM" id="Phobius"/>
    </source>
</evidence>
<name>A0ABS6TBS8_9ENTE</name>
<keyword evidence="1" id="KW-1133">Transmembrane helix</keyword>
<dbReference type="Proteomes" id="UP000774130">
    <property type="component" value="Unassembled WGS sequence"/>
</dbReference>
<keyword evidence="1" id="KW-0472">Membrane</keyword>
<evidence type="ECO:0008006" key="4">
    <source>
        <dbReference type="Google" id="ProtNLM"/>
    </source>
</evidence>
<accession>A0ABS6TBS8</accession>
<proteinExistence type="predicted"/>
<protein>
    <recommendedName>
        <fullName evidence="4">DUF805 domain-containing protein</fullName>
    </recommendedName>
</protein>
<gene>
    <name evidence="2" type="ORF">KUA55_06575</name>
</gene>
<dbReference type="RefSeq" id="WP_218325383.1">
    <property type="nucleotide sequence ID" value="NZ_JAHUZB010000002.1"/>
</dbReference>
<dbReference type="EMBL" id="JAHUZB010000002">
    <property type="protein sequence ID" value="MBV7390341.1"/>
    <property type="molecule type" value="Genomic_DNA"/>
</dbReference>